<dbReference type="CDD" id="cd00093">
    <property type="entry name" value="HTH_XRE"/>
    <property type="match status" value="1"/>
</dbReference>
<reference evidence="3" key="1">
    <citation type="journal article" date="2019" name="Int. J. Syst. Evol. Microbiol.">
        <title>The Global Catalogue of Microorganisms (GCM) 10K type strain sequencing project: providing services to taxonomists for standard genome sequencing and annotation.</title>
        <authorList>
            <consortium name="The Broad Institute Genomics Platform"/>
            <consortium name="The Broad Institute Genome Sequencing Center for Infectious Disease"/>
            <person name="Wu L."/>
            <person name="Ma J."/>
        </authorList>
    </citation>
    <scope>NUCLEOTIDE SEQUENCE [LARGE SCALE GENOMIC DNA]</scope>
    <source>
        <strain evidence="3">CCUG 55995</strain>
    </source>
</reference>
<accession>A0ABV9ICK3</accession>
<organism evidence="2 3">
    <name type="scientific">Deinococcus hohokamensis</name>
    <dbReference type="NCBI Taxonomy" id="309883"/>
    <lineage>
        <taxon>Bacteria</taxon>
        <taxon>Thermotogati</taxon>
        <taxon>Deinococcota</taxon>
        <taxon>Deinococci</taxon>
        <taxon>Deinococcales</taxon>
        <taxon>Deinococcaceae</taxon>
        <taxon>Deinococcus</taxon>
    </lineage>
</organism>
<name>A0ABV9ICK3_9DEIO</name>
<dbReference type="SMART" id="SM00530">
    <property type="entry name" value="HTH_XRE"/>
    <property type="match status" value="1"/>
</dbReference>
<feature type="domain" description="HTH cro/C1-type" evidence="1">
    <location>
        <begin position="9"/>
        <end position="63"/>
    </location>
</feature>
<keyword evidence="3" id="KW-1185">Reference proteome</keyword>
<proteinExistence type="predicted"/>
<sequence length="82" mass="9428">MNEQVREAVKSAMGERKISQGELARRLEVDRPSITRLLSGTSGKVPKLWQEVLDALDLELVVQPKKRLSDQSLEWNNRNRTQ</sequence>
<dbReference type="InterPro" id="IPR010982">
    <property type="entry name" value="Lambda_DNA-bd_dom_sf"/>
</dbReference>
<evidence type="ECO:0000259" key="1">
    <source>
        <dbReference type="PROSITE" id="PS50943"/>
    </source>
</evidence>
<protein>
    <submittedName>
        <fullName evidence="2">Helix-turn-helix domain-containing protein</fullName>
    </submittedName>
</protein>
<dbReference type="Proteomes" id="UP001595952">
    <property type="component" value="Unassembled WGS sequence"/>
</dbReference>
<dbReference type="EMBL" id="JBHSEI010000012">
    <property type="protein sequence ID" value="MFC4640033.1"/>
    <property type="molecule type" value="Genomic_DNA"/>
</dbReference>
<dbReference type="SUPFAM" id="SSF47413">
    <property type="entry name" value="lambda repressor-like DNA-binding domains"/>
    <property type="match status" value="1"/>
</dbReference>
<dbReference type="Pfam" id="PF01381">
    <property type="entry name" value="HTH_3"/>
    <property type="match status" value="1"/>
</dbReference>
<evidence type="ECO:0000313" key="2">
    <source>
        <dbReference type="EMBL" id="MFC4640033.1"/>
    </source>
</evidence>
<dbReference type="Gene3D" id="1.10.260.40">
    <property type="entry name" value="lambda repressor-like DNA-binding domains"/>
    <property type="match status" value="1"/>
</dbReference>
<evidence type="ECO:0000313" key="3">
    <source>
        <dbReference type="Proteomes" id="UP001595952"/>
    </source>
</evidence>
<dbReference type="PROSITE" id="PS50943">
    <property type="entry name" value="HTH_CROC1"/>
    <property type="match status" value="1"/>
</dbReference>
<dbReference type="InterPro" id="IPR001387">
    <property type="entry name" value="Cro/C1-type_HTH"/>
</dbReference>
<comment type="caution">
    <text evidence="2">The sequence shown here is derived from an EMBL/GenBank/DDBJ whole genome shotgun (WGS) entry which is preliminary data.</text>
</comment>
<dbReference type="RefSeq" id="WP_380063023.1">
    <property type="nucleotide sequence ID" value="NZ_JBHSEI010000012.1"/>
</dbReference>
<gene>
    <name evidence="2" type="ORF">ACFO0D_17025</name>
</gene>